<keyword evidence="5 6" id="KW-0067">ATP-binding</keyword>
<keyword evidence="2 6" id="KW-0808">Transferase</keyword>
<dbReference type="Proteomes" id="UP000063781">
    <property type="component" value="Chromosome"/>
</dbReference>
<sequence length="350" mass="39477">MNIIVINPGATSTKLAYWQNDKPLHTTTIQYTNDEVCQFETIAQQLDMRFQDIKHTLESWAIDLKGVDGIAARGGLLKPLKSGGYEINETMLDDLKNRPRNHHAANLGAPMAWLLQKETHHAKAYIYDPVTVDELEPISRISGLCGIERESLGHMLNTRAIAKRVAQDLNQDFNNSTYIVAHLGGGNTTAIFVNGRLVDLLSDDEGPFSTERTGALPVKKVIQWCQNHSYETMMRLYRQQGGLYSYLKTNDLREVQRRIDEQDKEARLIFEAMAYQIAKGIGQLAVVNYGQVDRIVLTGGVAYSKQMVSLITKRVEFLAEVTVYPGEMEMEALYQGVNRILKGEKAHEYI</sequence>
<dbReference type="EMBL" id="CP013213">
    <property type="protein sequence ID" value="AMC93653.1"/>
    <property type="molecule type" value="Genomic_DNA"/>
</dbReference>
<dbReference type="NCBIfam" id="NF002834">
    <property type="entry name" value="PRK03011.1-5"/>
    <property type="match status" value="1"/>
</dbReference>
<proteinExistence type="inferred from homology"/>
<keyword evidence="4 6" id="KW-0418">Kinase</keyword>
<dbReference type="PANTHER" id="PTHR21060:SF15">
    <property type="entry name" value="ACETATE KINASE-RELATED"/>
    <property type="match status" value="1"/>
</dbReference>
<dbReference type="GO" id="GO:0005524">
    <property type="term" value="F:ATP binding"/>
    <property type="evidence" value="ECO:0007669"/>
    <property type="project" value="UniProtKB-KW"/>
</dbReference>
<evidence type="ECO:0000313" key="8">
    <source>
        <dbReference type="EMBL" id="AMC93653.1"/>
    </source>
</evidence>
<dbReference type="STRING" id="1514105.AOC36_06535"/>
<dbReference type="Gene3D" id="3.30.420.40">
    <property type="match status" value="2"/>
</dbReference>
<dbReference type="GO" id="GO:0008776">
    <property type="term" value="F:acetate kinase activity"/>
    <property type="evidence" value="ECO:0007669"/>
    <property type="project" value="TreeGrafter"/>
</dbReference>
<gene>
    <name evidence="6" type="primary">buk</name>
    <name evidence="8" type="ORF">AOC36_06535</name>
</gene>
<evidence type="ECO:0000256" key="7">
    <source>
        <dbReference type="RuleBase" id="RU003835"/>
    </source>
</evidence>
<evidence type="ECO:0000256" key="1">
    <source>
        <dbReference type="ARBA" id="ARBA00022490"/>
    </source>
</evidence>
<dbReference type="PRINTS" id="PR00471">
    <property type="entry name" value="ACETATEKNASE"/>
</dbReference>
<organism evidence="8 9">
    <name type="scientific">Erysipelothrix larvae</name>
    <dbReference type="NCBI Taxonomy" id="1514105"/>
    <lineage>
        <taxon>Bacteria</taxon>
        <taxon>Bacillati</taxon>
        <taxon>Bacillota</taxon>
        <taxon>Erysipelotrichia</taxon>
        <taxon>Erysipelotrichales</taxon>
        <taxon>Erysipelotrichaceae</taxon>
        <taxon>Erysipelothrix</taxon>
    </lineage>
</organism>
<comment type="catalytic activity">
    <reaction evidence="6">
        <text>butanoate + ATP = butanoyl phosphate + ADP</text>
        <dbReference type="Rhea" id="RHEA:13585"/>
        <dbReference type="ChEBI" id="CHEBI:17968"/>
        <dbReference type="ChEBI" id="CHEBI:30616"/>
        <dbReference type="ChEBI" id="CHEBI:58079"/>
        <dbReference type="ChEBI" id="CHEBI:456216"/>
        <dbReference type="EC" id="2.7.2.7"/>
    </reaction>
</comment>
<evidence type="ECO:0000256" key="4">
    <source>
        <dbReference type="ARBA" id="ARBA00022777"/>
    </source>
</evidence>
<keyword evidence="9" id="KW-1185">Reference proteome</keyword>
<dbReference type="PIRSF" id="PIRSF036458">
    <property type="entry name" value="Butyrate_kin"/>
    <property type="match status" value="1"/>
</dbReference>
<dbReference type="OrthoDB" id="9771859at2"/>
<dbReference type="CDD" id="cd24011">
    <property type="entry name" value="ASKHA_NBD_BK"/>
    <property type="match status" value="1"/>
</dbReference>
<evidence type="ECO:0000256" key="6">
    <source>
        <dbReference type="HAMAP-Rule" id="MF_00542"/>
    </source>
</evidence>
<reference evidence="8 9" key="1">
    <citation type="submission" date="2015-10" db="EMBL/GenBank/DDBJ databases">
        <title>Erysipelothrix larvae sp. LV19 isolated from the larval gut of the rhinoceros beetle, Trypoxylus dichotomus.</title>
        <authorList>
            <person name="Lim S."/>
            <person name="Kim B.-C."/>
        </authorList>
    </citation>
    <scope>NUCLEOTIDE SEQUENCE [LARGE SCALE GENOMIC DNA]</scope>
    <source>
        <strain evidence="8 9">LV19</strain>
    </source>
</reference>
<evidence type="ECO:0000256" key="5">
    <source>
        <dbReference type="ARBA" id="ARBA00022840"/>
    </source>
</evidence>
<dbReference type="NCBIfam" id="TIGR02707">
    <property type="entry name" value="butyr_kinase"/>
    <property type="match status" value="1"/>
</dbReference>
<dbReference type="InterPro" id="IPR043129">
    <property type="entry name" value="ATPase_NBD"/>
</dbReference>
<accession>A0A0X8H066</accession>
<dbReference type="KEGG" id="erl:AOC36_06535"/>
<dbReference type="AlphaFoldDB" id="A0A0X8H066"/>
<evidence type="ECO:0000256" key="2">
    <source>
        <dbReference type="ARBA" id="ARBA00022679"/>
    </source>
</evidence>
<evidence type="ECO:0000313" key="9">
    <source>
        <dbReference type="Proteomes" id="UP000063781"/>
    </source>
</evidence>
<dbReference type="Pfam" id="PF00871">
    <property type="entry name" value="Acetate_kinase"/>
    <property type="match status" value="1"/>
</dbReference>
<name>A0A0X8H066_9FIRM</name>
<dbReference type="GO" id="GO:0005737">
    <property type="term" value="C:cytoplasm"/>
    <property type="evidence" value="ECO:0007669"/>
    <property type="project" value="UniProtKB-SubCell"/>
</dbReference>
<dbReference type="InterPro" id="IPR011245">
    <property type="entry name" value="Butyrate_kin"/>
</dbReference>
<evidence type="ECO:0000256" key="3">
    <source>
        <dbReference type="ARBA" id="ARBA00022741"/>
    </source>
</evidence>
<dbReference type="PANTHER" id="PTHR21060">
    <property type="entry name" value="ACETATE KINASE"/>
    <property type="match status" value="1"/>
</dbReference>
<dbReference type="SUPFAM" id="SSF53067">
    <property type="entry name" value="Actin-like ATPase domain"/>
    <property type="match status" value="2"/>
</dbReference>
<comment type="subcellular location">
    <subcellularLocation>
        <location evidence="6">Cytoplasm</location>
    </subcellularLocation>
</comment>
<keyword evidence="1 6" id="KW-0963">Cytoplasm</keyword>
<dbReference type="GO" id="GO:0047761">
    <property type="term" value="F:butyrate kinase activity"/>
    <property type="evidence" value="ECO:0007669"/>
    <property type="project" value="UniProtKB-UniRule"/>
</dbReference>
<dbReference type="EC" id="2.7.2.7" evidence="6"/>
<dbReference type="GO" id="GO:0006083">
    <property type="term" value="P:acetate metabolic process"/>
    <property type="evidence" value="ECO:0007669"/>
    <property type="project" value="TreeGrafter"/>
</dbReference>
<protein>
    <recommendedName>
        <fullName evidence="6">Probable butyrate kinase</fullName>
        <shortName evidence="6">BK</shortName>
        <ecNumber evidence="6">2.7.2.7</ecNumber>
    </recommendedName>
    <alternativeName>
        <fullName evidence="6">Branched-chain carboxylic acid kinase</fullName>
    </alternativeName>
</protein>
<keyword evidence="3 6" id="KW-0547">Nucleotide-binding</keyword>
<dbReference type="HAMAP" id="MF_00542">
    <property type="entry name" value="Butyrate_kinase"/>
    <property type="match status" value="1"/>
</dbReference>
<comment type="similarity">
    <text evidence="6 7">Belongs to the acetokinase family.</text>
</comment>
<dbReference type="RefSeq" id="WP_067632636.1">
    <property type="nucleotide sequence ID" value="NZ_CP013213.1"/>
</dbReference>
<dbReference type="InterPro" id="IPR000890">
    <property type="entry name" value="Aliphatic_acid_kin_short-chain"/>
</dbReference>